<dbReference type="PANTHER" id="PTHR30619:SF1">
    <property type="entry name" value="RECOMBINATION PROTEIN 2"/>
    <property type="match status" value="1"/>
</dbReference>
<keyword evidence="5 6" id="KW-0472">Membrane</keyword>
<dbReference type="NCBIfam" id="TIGR00361">
    <property type="entry name" value="ComEC_Rec2"/>
    <property type="match status" value="1"/>
</dbReference>
<feature type="transmembrane region" description="Helical" evidence="6">
    <location>
        <begin position="186"/>
        <end position="205"/>
    </location>
</feature>
<dbReference type="Pfam" id="PF00753">
    <property type="entry name" value="Lactamase_B"/>
    <property type="match status" value="1"/>
</dbReference>
<feature type="transmembrane region" description="Helical" evidence="6">
    <location>
        <begin position="278"/>
        <end position="299"/>
    </location>
</feature>
<comment type="subcellular location">
    <subcellularLocation>
        <location evidence="1">Cell membrane</location>
        <topology evidence="1">Multi-pass membrane protein</topology>
    </subcellularLocation>
</comment>
<dbReference type="Proteomes" id="UP000746471">
    <property type="component" value="Unassembled WGS sequence"/>
</dbReference>
<evidence type="ECO:0000256" key="3">
    <source>
        <dbReference type="ARBA" id="ARBA00022692"/>
    </source>
</evidence>
<evidence type="ECO:0000256" key="4">
    <source>
        <dbReference type="ARBA" id="ARBA00022989"/>
    </source>
</evidence>
<dbReference type="SUPFAM" id="SSF56281">
    <property type="entry name" value="Metallo-hydrolase/oxidoreductase"/>
    <property type="match status" value="1"/>
</dbReference>
<name>A0ABS5PPG1_9FIRM</name>
<keyword evidence="9" id="KW-1185">Reference proteome</keyword>
<evidence type="ECO:0000313" key="8">
    <source>
        <dbReference type="EMBL" id="MBS7526792.1"/>
    </source>
</evidence>
<comment type="caution">
    <text evidence="8">The sequence shown here is derived from an EMBL/GenBank/DDBJ whole genome shotgun (WGS) entry which is preliminary data.</text>
</comment>
<protein>
    <submittedName>
        <fullName evidence="8">DNA internalization-related competence protein ComEC/Rec2</fullName>
    </submittedName>
</protein>
<feature type="transmembrane region" description="Helical" evidence="6">
    <location>
        <begin position="442"/>
        <end position="460"/>
    </location>
</feature>
<feature type="transmembrane region" description="Helical" evidence="6">
    <location>
        <begin position="226"/>
        <end position="254"/>
    </location>
</feature>
<dbReference type="Pfam" id="PF03772">
    <property type="entry name" value="Competence"/>
    <property type="match status" value="1"/>
</dbReference>
<dbReference type="Gene3D" id="3.60.15.10">
    <property type="entry name" value="Ribonuclease Z/Hydroxyacylglutathione hydrolase-like"/>
    <property type="match status" value="1"/>
</dbReference>
<evidence type="ECO:0000256" key="5">
    <source>
        <dbReference type="ARBA" id="ARBA00023136"/>
    </source>
</evidence>
<dbReference type="PANTHER" id="PTHR30619">
    <property type="entry name" value="DNA INTERNALIZATION/COMPETENCE PROTEIN COMEC/REC2"/>
    <property type="match status" value="1"/>
</dbReference>
<organism evidence="8 9">
    <name type="scientific">Fusibacter paucivorans</name>
    <dbReference type="NCBI Taxonomy" id="76009"/>
    <lineage>
        <taxon>Bacteria</taxon>
        <taxon>Bacillati</taxon>
        <taxon>Bacillota</taxon>
        <taxon>Clostridia</taxon>
        <taxon>Eubacteriales</taxon>
        <taxon>Eubacteriales Family XII. Incertae Sedis</taxon>
        <taxon>Fusibacter</taxon>
    </lineage>
</organism>
<feature type="transmembrane region" description="Helical" evidence="6">
    <location>
        <begin position="386"/>
        <end position="403"/>
    </location>
</feature>
<feature type="domain" description="Metallo-beta-lactamase" evidence="7">
    <location>
        <begin position="476"/>
        <end position="653"/>
    </location>
</feature>
<dbReference type="InterPro" id="IPR004477">
    <property type="entry name" value="ComEC_N"/>
</dbReference>
<keyword evidence="2" id="KW-1003">Cell membrane</keyword>
<dbReference type="CDD" id="cd07731">
    <property type="entry name" value="ComA-like_MBL-fold"/>
    <property type="match status" value="1"/>
</dbReference>
<dbReference type="InterPro" id="IPR052159">
    <property type="entry name" value="Competence_DNA_uptake"/>
</dbReference>
<dbReference type="InterPro" id="IPR004797">
    <property type="entry name" value="Competence_ComEC/Rec2"/>
</dbReference>
<dbReference type="RefSeq" id="WP_213236651.1">
    <property type="nucleotide sequence ID" value="NZ_JAHBCL010000013.1"/>
</dbReference>
<sequence>MSRKLVLLHHVLWILLWFLLQNQYSHMIVESRVAYPSNIQRDMVLKAVHGRITSYDYAKQTVRFKTDDGIQWLIVKIPETDFESMLHSDNHGTISIDANEAQWTSTKNPNVFDYDRYLFASHIEGCYTYENYMPDQIAPHGILGFRNRVYLGLKNLKLPHLSSILTALFFGEAEALSTYETYRELGVLHLFTISGLHFGVLYIMFNRLFCIGDIRVRKLLTALVMLLFYLLIGGGVASLRALLMAGYTVAASIIKRPVDRLNMMIVTNMIIMLTMPRVILTAAYALSFYAYIGVAYILPKFNRYISIYTEKLIKHKVGQYLLQYIAVQVYLIPITLYVFQTFNLFSFIANALLIPVYGFLMPILTAYFFMFAALPKNFLMMLIGKVLNLLLGIMEYAVGYLPIKTIAFYGLQNSDIFCLLILFFLFTAAIALKNCRPYRRHVLYIGIQMVLVLTLTGEWYHRADDTLKITAIDVGHGDSSLIQYDGLNILVDCGTAYANVYTYLLANHINHIDYLVISHRHDDHIGGLTMISKKLDVEAVICLSDVKDMIESEGITCRFLPPSGEIVYKDLKLTYHYALSDSDPNNNSTLMLLTHRDFNAVFTGDLSGHTLNQFMLPSDIDLLKVPHHGSATGYDETFFNEHHVDVAVFSQNRRYHMPSSKVVEAYQRIGAKLYTTFNDGNIQLTVDDDQVHIQTYLGSKDDIIIDD</sequence>
<dbReference type="InterPro" id="IPR001279">
    <property type="entry name" value="Metallo-B-lactamas"/>
</dbReference>
<evidence type="ECO:0000256" key="1">
    <source>
        <dbReference type="ARBA" id="ARBA00004651"/>
    </source>
</evidence>
<dbReference type="SMART" id="SM00849">
    <property type="entry name" value="Lactamase_B"/>
    <property type="match status" value="1"/>
</dbReference>
<dbReference type="InterPro" id="IPR035681">
    <property type="entry name" value="ComA-like_MBL"/>
</dbReference>
<evidence type="ECO:0000313" key="9">
    <source>
        <dbReference type="Proteomes" id="UP000746471"/>
    </source>
</evidence>
<accession>A0ABS5PPG1</accession>
<dbReference type="EMBL" id="JAHBCL010000013">
    <property type="protein sequence ID" value="MBS7526792.1"/>
    <property type="molecule type" value="Genomic_DNA"/>
</dbReference>
<evidence type="ECO:0000259" key="7">
    <source>
        <dbReference type="SMART" id="SM00849"/>
    </source>
</evidence>
<evidence type="ECO:0000256" key="6">
    <source>
        <dbReference type="SAM" id="Phobius"/>
    </source>
</evidence>
<dbReference type="InterPro" id="IPR036866">
    <property type="entry name" value="RibonucZ/Hydroxyglut_hydro"/>
</dbReference>
<dbReference type="NCBIfam" id="TIGR00360">
    <property type="entry name" value="ComEC_N-term"/>
    <property type="match status" value="1"/>
</dbReference>
<gene>
    <name evidence="8" type="ORF">KHM83_08890</name>
</gene>
<keyword evidence="3 6" id="KW-0812">Transmembrane</keyword>
<feature type="transmembrane region" description="Helical" evidence="6">
    <location>
        <begin position="351"/>
        <end position="374"/>
    </location>
</feature>
<keyword evidence="4 6" id="KW-1133">Transmembrane helix</keyword>
<evidence type="ECO:0000256" key="2">
    <source>
        <dbReference type="ARBA" id="ARBA00022475"/>
    </source>
</evidence>
<reference evidence="8 9" key="1">
    <citation type="submission" date="2021-05" db="EMBL/GenBank/DDBJ databases">
        <title>Fusibacter ferrireducens sp. nov., an anaerobic, sulfur- and Fe-reducing bacterium isolated from the mangrove sediment.</title>
        <authorList>
            <person name="Qiu D."/>
        </authorList>
    </citation>
    <scope>NUCLEOTIDE SEQUENCE [LARGE SCALE GENOMIC DNA]</scope>
    <source>
        <strain evidence="8 9">DSM 12116</strain>
    </source>
</reference>
<proteinExistence type="predicted"/>
<feature type="transmembrane region" description="Helical" evidence="6">
    <location>
        <begin position="320"/>
        <end position="339"/>
    </location>
</feature>
<feature type="transmembrane region" description="Helical" evidence="6">
    <location>
        <begin position="409"/>
        <end position="430"/>
    </location>
</feature>